<dbReference type="PANTHER" id="PTHR46797">
    <property type="entry name" value="HTH-TYPE TRANSCRIPTIONAL REGULATOR"/>
    <property type="match status" value="1"/>
</dbReference>
<evidence type="ECO:0000313" key="6">
    <source>
        <dbReference type="Proteomes" id="UP000030341"/>
    </source>
</evidence>
<proteinExistence type="predicted"/>
<gene>
    <name evidence="5" type="ORF">OM33_11745</name>
</gene>
<keyword evidence="1" id="KW-0805">Transcription regulation</keyword>
<dbReference type="HOGENOM" id="CLU_066192_29_4_6"/>
<dbReference type="InterPro" id="IPR010982">
    <property type="entry name" value="Lambda_DNA-bd_dom_sf"/>
</dbReference>
<dbReference type="eggNOG" id="COG1396">
    <property type="taxonomic scope" value="Bacteria"/>
</dbReference>
<evidence type="ECO:0000256" key="2">
    <source>
        <dbReference type="ARBA" id="ARBA00023125"/>
    </source>
</evidence>
<keyword evidence="3" id="KW-0804">Transcription</keyword>
<dbReference type="SMART" id="SM00530">
    <property type="entry name" value="HTH_XRE"/>
    <property type="match status" value="1"/>
</dbReference>
<dbReference type="EMBL" id="CP009888">
    <property type="protein sequence ID" value="AIY65742.1"/>
    <property type="molecule type" value="Genomic_DNA"/>
</dbReference>
<dbReference type="KEGG" id="pseo:OM33_11745"/>
<dbReference type="GO" id="GO:0005829">
    <property type="term" value="C:cytosol"/>
    <property type="evidence" value="ECO:0007669"/>
    <property type="project" value="TreeGrafter"/>
</dbReference>
<dbReference type="Pfam" id="PF01381">
    <property type="entry name" value="HTH_3"/>
    <property type="match status" value="1"/>
</dbReference>
<dbReference type="InterPro" id="IPR050807">
    <property type="entry name" value="TransReg_Diox_bact_type"/>
</dbReference>
<keyword evidence="2" id="KW-0238">DNA-binding</keyword>
<organism evidence="5 6">
    <name type="scientific">Pseudoalteromonas piratica</name>
    <dbReference type="NCBI Taxonomy" id="1348114"/>
    <lineage>
        <taxon>Bacteria</taxon>
        <taxon>Pseudomonadati</taxon>
        <taxon>Pseudomonadota</taxon>
        <taxon>Gammaproteobacteria</taxon>
        <taxon>Alteromonadales</taxon>
        <taxon>Pseudoalteromonadaceae</taxon>
        <taxon>Pseudoalteromonas</taxon>
    </lineage>
</organism>
<dbReference type="PANTHER" id="PTHR46797:SF23">
    <property type="entry name" value="HTH-TYPE TRANSCRIPTIONAL REGULATOR SUTR"/>
    <property type="match status" value="1"/>
</dbReference>
<dbReference type="OrthoDB" id="9800901at2"/>
<protein>
    <recommendedName>
        <fullName evidence="4">HTH cro/C1-type domain-containing protein</fullName>
    </recommendedName>
</protein>
<dbReference type="SUPFAM" id="SSF47413">
    <property type="entry name" value="lambda repressor-like DNA-binding domains"/>
    <property type="match status" value="1"/>
</dbReference>
<keyword evidence="6" id="KW-1185">Reference proteome</keyword>
<dbReference type="RefSeq" id="WP_038641938.1">
    <property type="nucleotide sequence ID" value="NZ_CP009888.1"/>
</dbReference>
<dbReference type="InterPro" id="IPR001387">
    <property type="entry name" value="Cro/C1-type_HTH"/>
</dbReference>
<evidence type="ECO:0000256" key="3">
    <source>
        <dbReference type="ARBA" id="ARBA00023163"/>
    </source>
</evidence>
<dbReference type="Gene3D" id="1.10.260.40">
    <property type="entry name" value="lambda repressor-like DNA-binding domains"/>
    <property type="match status" value="1"/>
</dbReference>
<reference evidence="5 6" key="1">
    <citation type="submission" date="2014-11" db="EMBL/GenBank/DDBJ databases">
        <title>Complete Genome Sequence of Pseudoalteromonas sp. Strain OCN003 Isolated from Kaneohe Bay, Oahu, Hawaii.</title>
        <authorList>
            <person name="Beurmann S."/>
            <person name="Videau P."/>
            <person name="Ushijima B."/>
            <person name="Smith A.M."/>
            <person name="Aeby G.S."/>
            <person name="Callahan S.M."/>
            <person name="Belcaid M."/>
        </authorList>
    </citation>
    <scope>NUCLEOTIDE SEQUENCE [LARGE SCALE GENOMIC DNA]</scope>
    <source>
        <strain evidence="5 6">OCN003</strain>
    </source>
</reference>
<evidence type="ECO:0000313" key="5">
    <source>
        <dbReference type="EMBL" id="AIY65742.1"/>
    </source>
</evidence>
<sequence length="72" mass="7917">MNEIAEVLGKKIKLLRIEKDFTQLDLSFNAGINRTYLGKIERGEVNLTIDKLNNIANALGCKPSDILAAVGM</sequence>
<dbReference type="STRING" id="1348114.OM33_11745"/>
<accession>A0A0A7EIF4</accession>
<name>A0A0A7EIF4_9GAMM</name>
<evidence type="ECO:0000259" key="4">
    <source>
        <dbReference type="PROSITE" id="PS50943"/>
    </source>
</evidence>
<dbReference type="PROSITE" id="PS50943">
    <property type="entry name" value="HTH_CROC1"/>
    <property type="match status" value="1"/>
</dbReference>
<feature type="domain" description="HTH cro/C1-type" evidence="4">
    <location>
        <begin position="12"/>
        <end position="66"/>
    </location>
</feature>
<dbReference type="AlphaFoldDB" id="A0A0A7EIF4"/>
<dbReference type="Proteomes" id="UP000030341">
    <property type="component" value="Chromosome 1"/>
</dbReference>
<evidence type="ECO:0000256" key="1">
    <source>
        <dbReference type="ARBA" id="ARBA00023015"/>
    </source>
</evidence>
<dbReference type="GO" id="GO:0003677">
    <property type="term" value="F:DNA binding"/>
    <property type="evidence" value="ECO:0007669"/>
    <property type="project" value="UniProtKB-KW"/>
</dbReference>
<dbReference type="CDD" id="cd00093">
    <property type="entry name" value="HTH_XRE"/>
    <property type="match status" value="1"/>
</dbReference>
<dbReference type="GO" id="GO:0003700">
    <property type="term" value="F:DNA-binding transcription factor activity"/>
    <property type="evidence" value="ECO:0007669"/>
    <property type="project" value="TreeGrafter"/>
</dbReference>